<proteinExistence type="predicted"/>
<dbReference type="Pfam" id="PF12110">
    <property type="entry name" value="Nup96"/>
    <property type="match status" value="1"/>
</dbReference>
<evidence type="ECO:0000259" key="1">
    <source>
        <dbReference type="Pfam" id="PF12110"/>
    </source>
</evidence>
<dbReference type="AlphaFoldDB" id="A0A5B7DIN2"/>
<dbReference type="Proteomes" id="UP000324222">
    <property type="component" value="Unassembled WGS sequence"/>
</dbReference>
<organism evidence="2 3">
    <name type="scientific">Portunus trituberculatus</name>
    <name type="common">Swimming crab</name>
    <name type="synonym">Neptunus trituberculatus</name>
    <dbReference type="NCBI Taxonomy" id="210409"/>
    <lineage>
        <taxon>Eukaryota</taxon>
        <taxon>Metazoa</taxon>
        <taxon>Ecdysozoa</taxon>
        <taxon>Arthropoda</taxon>
        <taxon>Crustacea</taxon>
        <taxon>Multicrustacea</taxon>
        <taxon>Malacostraca</taxon>
        <taxon>Eumalacostraca</taxon>
        <taxon>Eucarida</taxon>
        <taxon>Decapoda</taxon>
        <taxon>Pleocyemata</taxon>
        <taxon>Brachyura</taxon>
        <taxon>Eubrachyura</taxon>
        <taxon>Portunoidea</taxon>
        <taxon>Portunidae</taxon>
        <taxon>Portuninae</taxon>
        <taxon>Portunus</taxon>
    </lineage>
</organism>
<dbReference type="Gene3D" id="1.25.40.690">
    <property type="match status" value="1"/>
</dbReference>
<feature type="domain" description="Nuclear pore complex protein NUP96 C-terminal" evidence="1">
    <location>
        <begin position="13"/>
        <end position="142"/>
    </location>
</feature>
<dbReference type="EMBL" id="VSRR010000969">
    <property type="protein sequence ID" value="MPC21391.1"/>
    <property type="molecule type" value="Genomic_DNA"/>
</dbReference>
<protein>
    <submittedName>
        <fullName evidence="2">Nuclear pore complex protein Nup98-Nup96</fullName>
    </submittedName>
</protein>
<reference evidence="2 3" key="1">
    <citation type="submission" date="2019-05" db="EMBL/GenBank/DDBJ databases">
        <title>Another draft genome of Portunus trituberculatus and its Hox gene families provides insights of decapod evolution.</title>
        <authorList>
            <person name="Jeong J.-H."/>
            <person name="Song I."/>
            <person name="Kim S."/>
            <person name="Choi T."/>
            <person name="Kim D."/>
            <person name="Ryu S."/>
            <person name="Kim W."/>
        </authorList>
    </citation>
    <scope>NUCLEOTIDE SEQUENCE [LARGE SCALE GENOMIC DNA]</scope>
    <source>
        <tissue evidence="2">Muscle</tissue>
    </source>
</reference>
<comment type="caution">
    <text evidence="2">The sequence shown here is derived from an EMBL/GenBank/DDBJ whole genome shotgun (WGS) entry which is preliminary data.</text>
</comment>
<evidence type="ECO:0000313" key="3">
    <source>
        <dbReference type="Proteomes" id="UP000324222"/>
    </source>
</evidence>
<dbReference type="PROSITE" id="PS51257">
    <property type="entry name" value="PROKAR_LIPOPROTEIN"/>
    <property type="match status" value="1"/>
</dbReference>
<name>A0A5B7DIN2_PORTR</name>
<accession>A0A5B7DIN2</accession>
<gene>
    <name evidence="2" type="primary">Nup98_0</name>
    <name evidence="2" type="ORF">E2C01_014374</name>
</gene>
<sequence length="283" mass="31048">MRQTTPFDRLPLAGDHHLALLLAQACMGQDTPRQIMTEQLANWAEGGTDALMSPTRLTLFTLLAGAATHQATHTSLNTCTGLDWRRALALHLWYVCPATATLAEALEEYDKAAGLDKNSTGYCNPPLPPYLATHALRNNMREDHEYLLGYLDQIRAGEQHKQVAGWAAGGGVYSDYLEVNALVSDMTTSQHPTPALLEQLRPRLLTLCSRLNNLQCRTALHRLCVSEMSKKVVGVLRAVVGEGTDATQVLSQQLSSLPLTHDYALAELNLITNHYLTHLAADT</sequence>
<dbReference type="OrthoDB" id="6357689at2759"/>
<dbReference type="InterPro" id="IPR021967">
    <property type="entry name" value="Nup98_C"/>
</dbReference>
<evidence type="ECO:0000313" key="2">
    <source>
        <dbReference type="EMBL" id="MPC21391.1"/>
    </source>
</evidence>
<keyword evidence="3" id="KW-1185">Reference proteome</keyword>